<feature type="domain" description="ABC transporter" evidence="5">
    <location>
        <begin position="2"/>
        <end position="230"/>
    </location>
</feature>
<dbReference type="SMART" id="SM00382">
    <property type="entry name" value="AAA"/>
    <property type="match status" value="1"/>
</dbReference>
<dbReference type="GO" id="GO:0005524">
    <property type="term" value="F:ATP binding"/>
    <property type="evidence" value="ECO:0007669"/>
    <property type="project" value="UniProtKB-KW"/>
</dbReference>
<dbReference type="PROSITE" id="PS00211">
    <property type="entry name" value="ABC_TRANSPORTER_1"/>
    <property type="match status" value="1"/>
</dbReference>
<dbReference type="InterPro" id="IPR050153">
    <property type="entry name" value="Metal_Ion_Import_ABC"/>
</dbReference>
<keyword evidence="4 6" id="KW-0067">ATP-binding</keyword>
<dbReference type="Gene3D" id="3.40.50.300">
    <property type="entry name" value="P-loop containing nucleotide triphosphate hydrolases"/>
    <property type="match status" value="1"/>
</dbReference>
<dbReference type="PROSITE" id="PS50893">
    <property type="entry name" value="ABC_TRANSPORTER_2"/>
    <property type="match status" value="1"/>
</dbReference>
<keyword evidence="2" id="KW-0813">Transport</keyword>
<dbReference type="AlphaFoldDB" id="A0A3A5JXG6"/>
<keyword evidence="3" id="KW-0547">Nucleotide-binding</keyword>
<sequence length="231" mass="25461">MIELQQVVLGYQGRAVTSPLSGKFCAGSMTAVIGANGTGKSTLLKTLLRLHAPVSGRVEYAHGTAPRTAWLPQLADMDRQFPATVYDVVSMGCWPARGLFSSLTRRHRELVTQAIDRVGLSEMYKQPIETLSGGQFQRMLFARLLIQDAPLVLLDEPFTGVDAQTTHFLMVLIHQMHEAGQTVITVLHDNELVERFFPEVLLLGPDACHWGATQQVLPRYNPLGLNLVLSA</sequence>
<dbReference type="InterPro" id="IPR017871">
    <property type="entry name" value="ABC_transporter-like_CS"/>
</dbReference>
<dbReference type="SUPFAM" id="SSF52540">
    <property type="entry name" value="P-loop containing nucleoside triphosphate hydrolases"/>
    <property type="match status" value="1"/>
</dbReference>
<proteinExistence type="inferred from homology"/>
<evidence type="ECO:0000313" key="6">
    <source>
        <dbReference type="EMBL" id="RJT18560.1"/>
    </source>
</evidence>
<dbReference type="Pfam" id="PF00005">
    <property type="entry name" value="ABC_tran"/>
    <property type="match status" value="1"/>
</dbReference>
<dbReference type="EMBL" id="QZWH01000057">
    <property type="protein sequence ID" value="RJT18560.1"/>
    <property type="molecule type" value="Genomic_DNA"/>
</dbReference>
<dbReference type="PANTHER" id="PTHR42734">
    <property type="entry name" value="METAL TRANSPORT SYSTEM ATP-BINDING PROTEIN TM_0124-RELATED"/>
    <property type="match status" value="1"/>
</dbReference>
<comment type="caution">
    <text evidence="6">The sequence shown here is derived from an EMBL/GenBank/DDBJ whole genome shotgun (WGS) entry which is preliminary data.</text>
</comment>
<evidence type="ECO:0000256" key="1">
    <source>
        <dbReference type="ARBA" id="ARBA00005417"/>
    </source>
</evidence>
<organism evidence="6 7">
    <name type="scientific">Buttiauxella izardii</name>
    <dbReference type="NCBI Taxonomy" id="82991"/>
    <lineage>
        <taxon>Bacteria</taxon>
        <taxon>Pseudomonadati</taxon>
        <taxon>Pseudomonadota</taxon>
        <taxon>Gammaproteobacteria</taxon>
        <taxon>Enterobacterales</taxon>
        <taxon>Enterobacteriaceae</taxon>
        <taxon>Buttiauxella</taxon>
    </lineage>
</organism>
<evidence type="ECO:0000256" key="4">
    <source>
        <dbReference type="ARBA" id="ARBA00022840"/>
    </source>
</evidence>
<name>A0A3A5JXG6_9ENTR</name>
<reference evidence="6 7" key="1">
    <citation type="submission" date="2018-09" db="EMBL/GenBank/DDBJ databases">
        <title>Draft genome sequence of Buttiauxella izardii CCUG 35510T.</title>
        <authorList>
            <person name="Salva-Serra F."/>
            <person name="Marathe N."/>
            <person name="Moore E."/>
            <person name="Stadler-Svensson L."/>
            <person name="Engstrom-Jakobsson H."/>
        </authorList>
    </citation>
    <scope>NUCLEOTIDE SEQUENCE [LARGE SCALE GENOMIC DNA]</scope>
    <source>
        <strain evidence="6 7">CCUG 35510</strain>
    </source>
</reference>
<dbReference type="CDD" id="cd03235">
    <property type="entry name" value="ABC_Metallic_Cations"/>
    <property type="match status" value="1"/>
</dbReference>
<evidence type="ECO:0000259" key="5">
    <source>
        <dbReference type="PROSITE" id="PS50893"/>
    </source>
</evidence>
<accession>A0A3A5JXG6</accession>
<dbReference type="InterPro" id="IPR003593">
    <property type="entry name" value="AAA+_ATPase"/>
</dbReference>
<dbReference type="Proteomes" id="UP000276295">
    <property type="component" value="Unassembled WGS sequence"/>
</dbReference>
<dbReference type="InterPro" id="IPR003439">
    <property type="entry name" value="ABC_transporter-like_ATP-bd"/>
</dbReference>
<evidence type="ECO:0000256" key="2">
    <source>
        <dbReference type="ARBA" id="ARBA00022448"/>
    </source>
</evidence>
<evidence type="ECO:0000313" key="7">
    <source>
        <dbReference type="Proteomes" id="UP000276295"/>
    </source>
</evidence>
<gene>
    <name evidence="6" type="ORF">D6029_20405</name>
</gene>
<dbReference type="GO" id="GO:0016887">
    <property type="term" value="F:ATP hydrolysis activity"/>
    <property type="evidence" value="ECO:0007669"/>
    <property type="project" value="InterPro"/>
</dbReference>
<dbReference type="OrthoDB" id="9806726at2"/>
<dbReference type="InterPro" id="IPR027417">
    <property type="entry name" value="P-loop_NTPase"/>
</dbReference>
<dbReference type="PANTHER" id="PTHR42734:SF5">
    <property type="entry name" value="IRON TRANSPORT SYSTEM ATP-BINDING PROTEIN HI_0361-RELATED"/>
    <property type="match status" value="1"/>
</dbReference>
<keyword evidence="7" id="KW-1185">Reference proteome</keyword>
<comment type="similarity">
    <text evidence="1">Belongs to the ABC transporter superfamily.</text>
</comment>
<protein>
    <submittedName>
        <fullName evidence="6">ABC transporter ATP-binding protein</fullName>
    </submittedName>
</protein>
<evidence type="ECO:0000256" key="3">
    <source>
        <dbReference type="ARBA" id="ARBA00022741"/>
    </source>
</evidence>